<comment type="caution">
    <text evidence="11">The sequence shown here is derived from an EMBL/GenBank/DDBJ whole genome shotgun (WGS) entry which is preliminary data.</text>
</comment>
<gene>
    <name evidence="11" type="ORF">BP5796_06095</name>
</gene>
<feature type="signal peptide" evidence="9">
    <location>
        <begin position="1"/>
        <end position="24"/>
    </location>
</feature>
<dbReference type="InterPro" id="IPR051836">
    <property type="entry name" value="Kremen_rcpt"/>
</dbReference>
<feature type="transmembrane region" description="Helical" evidence="8">
    <location>
        <begin position="195"/>
        <end position="217"/>
    </location>
</feature>
<comment type="subcellular location">
    <subcellularLocation>
        <location evidence="1">Membrane</location>
        <topology evidence="1">Single-pass membrane protein</topology>
    </subcellularLocation>
</comment>
<keyword evidence="5 8" id="KW-0472">Membrane</keyword>
<dbReference type="OrthoDB" id="2019572at2759"/>
<dbReference type="Pfam" id="PF01822">
    <property type="entry name" value="WSC"/>
    <property type="match status" value="1"/>
</dbReference>
<organism evidence="11 12">
    <name type="scientific">Coleophoma crateriformis</name>
    <dbReference type="NCBI Taxonomy" id="565419"/>
    <lineage>
        <taxon>Eukaryota</taxon>
        <taxon>Fungi</taxon>
        <taxon>Dikarya</taxon>
        <taxon>Ascomycota</taxon>
        <taxon>Pezizomycotina</taxon>
        <taxon>Leotiomycetes</taxon>
        <taxon>Helotiales</taxon>
        <taxon>Dermateaceae</taxon>
        <taxon>Coleophoma</taxon>
    </lineage>
</organism>
<keyword evidence="12" id="KW-1185">Reference proteome</keyword>
<evidence type="ECO:0000256" key="4">
    <source>
        <dbReference type="ARBA" id="ARBA00022989"/>
    </source>
</evidence>
<evidence type="ECO:0000256" key="1">
    <source>
        <dbReference type="ARBA" id="ARBA00004167"/>
    </source>
</evidence>
<dbReference type="Proteomes" id="UP000256328">
    <property type="component" value="Unassembled WGS sequence"/>
</dbReference>
<evidence type="ECO:0000256" key="2">
    <source>
        <dbReference type="ARBA" id="ARBA00022692"/>
    </source>
</evidence>
<evidence type="ECO:0000259" key="10">
    <source>
        <dbReference type="PROSITE" id="PS51212"/>
    </source>
</evidence>
<reference evidence="11 12" key="1">
    <citation type="journal article" date="2018" name="IMA Fungus">
        <title>IMA Genome-F 9: Draft genome sequence of Annulohypoxylon stygium, Aspergillus mulundensis, Berkeleyomyces basicola (syn. Thielaviopsis basicola), Ceratocystis smalleyi, two Cercospora beticola strains, Coleophoma cylindrospora, Fusarium fracticaudum, Phialophora cf. hyalina, and Morchella septimelata.</title>
        <authorList>
            <person name="Wingfield B.D."/>
            <person name="Bills G.F."/>
            <person name="Dong Y."/>
            <person name="Huang W."/>
            <person name="Nel W.J."/>
            <person name="Swalarsk-Parry B.S."/>
            <person name="Vaghefi N."/>
            <person name="Wilken P.M."/>
            <person name="An Z."/>
            <person name="de Beer Z.W."/>
            <person name="De Vos L."/>
            <person name="Chen L."/>
            <person name="Duong T.A."/>
            <person name="Gao Y."/>
            <person name="Hammerbacher A."/>
            <person name="Kikkert J.R."/>
            <person name="Li Y."/>
            <person name="Li H."/>
            <person name="Li K."/>
            <person name="Li Q."/>
            <person name="Liu X."/>
            <person name="Ma X."/>
            <person name="Naidoo K."/>
            <person name="Pethybridge S.J."/>
            <person name="Sun J."/>
            <person name="Steenkamp E.T."/>
            <person name="van der Nest M.A."/>
            <person name="van Wyk S."/>
            <person name="Wingfield M.J."/>
            <person name="Xiong C."/>
            <person name="Yue Q."/>
            <person name="Zhang X."/>
        </authorList>
    </citation>
    <scope>NUCLEOTIDE SEQUENCE [LARGE SCALE GENOMIC DNA]</scope>
    <source>
        <strain evidence="11 12">BP5796</strain>
    </source>
</reference>
<evidence type="ECO:0000256" key="3">
    <source>
        <dbReference type="ARBA" id="ARBA00022729"/>
    </source>
</evidence>
<feature type="domain" description="WSC" evidence="10">
    <location>
        <begin position="40"/>
        <end position="129"/>
    </location>
</feature>
<proteinExistence type="predicted"/>
<keyword evidence="6" id="KW-0325">Glycoprotein</keyword>
<dbReference type="PANTHER" id="PTHR24269:SF23">
    <property type="entry name" value="PLASMA MEMBRANE SENSOR TRANSDUCER (EUROFUNG)"/>
    <property type="match status" value="1"/>
</dbReference>
<evidence type="ECO:0000256" key="9">
    <source>
        <dbReference type="SAM" id="SignalP"/>
    </source>
</evidence>
<dbReference type="GO" id="GO:0005886">
    <property type="term" value="C:plasma membrane"/>
    <property type="evidence" value="ECO:0007669"/>
    <property type="project" value="TreeGrafter"/>
</dbReference>
<evidence type="ECO:0000256" key="7">
    <source>
        <dbReference type="SAM" id="MobiDB-lite"/>
    </source>
</evidence>
<protein>
    <recommendedName>
        <fullName evidence="10">WSC domain-containing protein</fullName>
    </recommendedName>
</protein>
<dbReference type="EMBL" id="PDLN01000008">
    <property type="protein sequence ID" value="RDW78243.1"/>
    <property type="molecule type" value="Genomic_DNA"/>
</dbReference>
<dbReference type="PROSITE" id="PS51212">
    <property type="entry name" value="WSC"/>
    <property type="match status" value="1"/>
</dbReference>
<dbReference type="SMART" id="SM00321">
    <property type="entry name" value="WSC"/>
    <property type="match status" value="1"/>
</dbReference>
<evidence type="ECO:0000256" key="6">
    <source>
        <dbReference type="ARBA" id="ARBA00023180"/>
    </source>
</evidence>
<dbReference type="InterPro" id="IPR002889">
    <property type="entry name" value="WSC_carb-bd"/>
</dbReference>
<dbReference type="AlphaFoldDB" id="A0A3D8RW15"/>
<evidence type="ECO:0000313" key="11">
    <source>
        <dbReference type="EMBL" id="RDW78243.1"/>
    </source>
</evidence>
<keyword evidence="4 8" id="KW-1133">Transmembrane helix</keyword>
<keyword evidence="3 9" id="KW-0732">Signal</keyword>
<sequence>MKSFFSSLSFAAATVLLAAQLVTADPVAIPAPSTTVQLKSMTSKGCFSSSTGLTFNDTWTYQTSGYCQPLCVEMNKAVLATTGGSDCWCGDLLPPAASLVDDTFCNDPCDGYDTEMCGGDGYWTVYLSGTKTNVANAIASSSSSSASGGSSTTSASPSVVTVGGQTIVVTASSQASSVSASAAAANKSGTSKAGIAAGVVVGVVASLSIAGGAFIFLRARKRREIEEGHRRNAAVNSFIGGGKPSTSSGSASFTDTRLDPAVMAQRRMSDGSIADNQDYSRRILKVTNA</sequence>
<evidence type="ECO:0000256" key="8">
    <source>
        <dbReference type="SAM" id="Phobius"/>
    </source>
</evidence>
<accession>A0A3D8RW15</accession>
<evidence type="ECO:0000256" key="5">
    <source>
        <dbReference type="ARBA" id="ARBA00023136"/>
    </source>
</evidence>
<feature type="compositionally biased region" description="Polar residues" evidence="7">
    <location>
        <begin position="244"/>
        <end position="255"/>
    </location>
</feature>
<evidence type="ECO:0000313" key="12">
    <source>
        <dbReference type="Proteomes" id="UP000256328"/>
    </source>
</evidence>
<feature type="chain" id="PRO_5017573191" description="WSC domain-containing protein" evidence="9">
    <location>
        <begin position="25"/>
        <end position="289"/>
    </location>
</feature>
<name>A0A3D8RW15_9HELO</name>
<dbReference type="PANTHER" id="PTHR24269">
    <property type="entry name" value="KREMEN PROTEIN"/>
    <property type="match status" value="1"/>
</dbReference>
<keyword evidence="2 8" id="KW-0812">Transmembrane</keyword>
<feature type="region of interest" description="Disordered" evidence="7">
    <location>
        <begin position="236"/>
        <end position="255"/>
    </location>
</feature>